<feature type="domain" description="Fibronectin type-III" evidence="2">
    <location>
        <begin position="236"/>
        <end position="319"/>
    </location>
</feature>
<dbReference type="CDD" id="cd00063">
    <property type="entry name" value="FN3"/>
    <property type="match status" value="3"/>
</dbReference>
<evidence type="ECO:0000313" key="3">
    <source>
        <dbReference type="EMBL" id="MBC3932012.1"/>
    </source>
</evidence>
<dbReference type="PROSITE" id="PS51257">
    <property type="entry name" value="PROKAR_LIPOPROTEIN"/>
    <property type="match status" value="1"/>
</dbReference>
<dbReference type="EMBL" id="JACOGD010000004">
    <property type="protein sequence ID" value="MBC3932012.1"/>
    <property type="molecule type" value="Genomic_DNA"/>
</dbReference>
<dbReference type="InterPro" id="IPR008964">
    <property type="entry name" value="Invasin/intimin_cell_adhesion"/>
</dbReference>
<dbReference type="Gene3D" id="2.60.40.1080">
    <property type="match status" value="1"/>
</dbReference>
<proteinExistence type="predicted"/>
<name>A0ABR7A527_9BURK</name>
<dbReference type="PANTHER" id="PTHR46957">
    <property type="entry name" value="CYTOKINE RECEPTOR"/>
    <property type="match status" value="1"/>
</dbReference>
<dbReference type="InterPro" id="IPR013783">
    <property type="entry name" value="Ig-like_fold"/>
</dbReference>
<comment type="caution">
    <text evidence="3">The sequence shown here is derived from an EMBL/GenBank/DDBJ whole genome shotgun (WGS) entry which is preliminary data.</text>
</comment>
<protein>
    <submittedName>
        <fullName evidence="3">Ig-like domain-containing protein</fullName>
    </submittedName>
</protein>
<feature type="domain" description="Fibronectin type-III" evidence="2">
    <location>
        <begin position="41"/>
        <end position="134"/>
    </location>
</feature>
<feature type="signal peptide" evidence="1">
    <location>
        <begin position="1"/>
        <end position="22"/>
    </location>
</feature>
<dbReference type="Gene3D" id="2.60.40.10">
    <property type="entry name" value="Immunoglobulins"/>
    <property type="match status" value="3"/>
</dbReference>
<organism evidence="3 4">
    <name type="scientific">Undibacterium curvum</name>
    <dbReference type="NCBI Taxonomy" id="2762294"/>
    <lineage>
        <taxon>Bacteria</taxon>
        <taxon>Pseudomonadati</taxon>
        <taxon>Pseudomonadota</taxon>
        <taxon>Betaproteobacteria</taxon>
        <taxon>Burkholderiales</taxon>
        <taxon>Oxalobacteraceae</taxon>
        <taxon>Undibacterium</taxon>
    </lineage>
</organism>
<dbReference type="SUPFAM" id="SSF55486">
    <property type="entry name" value="Metalloproteases ('zincins'), catalytic domain"/>
    <property type="match status" value="1"/>
</dbReference>
<dbReference type="InterPro" id="IPR036116">
    <property type="entry name" value="FN3_sf"/>
</dbReference>
<sequence>MMKATLQLLTATCVAVTLTACGGGGGSTSETPASSGATAQVPATVGGAAVQASSDTTLTLNWQAVAGASYYEIWRNNTNPQDQAAFQLVSRPNSNSYQDSNLAPGTDYMYRLHACASTGCSKHVELAGKTKPKAVTIATPGVPRAAKIESNQISLEWTAVDGASSYKLERNAQLIANGADIRQVTYLDSGLAAATKYSYRLQACNGNTCSDWSTALSVQTLAEVVTPPKPPVAPAIPAAPSVAVTNSSSLTVSWTAISGANRYVLKRNGVQVGGDALSALSFADAGLEPGTAYSYQLQACIDSLCSDNSPASTASTRARYKITLTTSGFDNSTGNNLSLVVDGYADNGWVRGTETISANGSKTSFIPVLNGEKYGATISAQPASGQSCSATPTGRTSIANSDVTISISCVTPAVLSFAEASKSVVSGVTGTAIQLATAKTLSGAALNSFAIRYNSSNPAVATVDATTGNVSALNAGTTVITASLPADLYTATSASYTLTVTPAVAKTRLASMELAQVLAQRPGSKYQTLVPDRDLLVRAYLYARSADAATPATNVKIGGEQFAMTCPAKLPADDSSNAISYTLNQHCYTTIPGRLIKSGAAMDIVTSDGQSLSANLVVNDANTVRITLVPLIINGQTAQIPTAEVLTSVVKRLMPFANVVVTVHAPWAPAGTFDDSLSGKDQMGQVLSLVNNLRVSEKSSDHYYGMVPWVKWSGTTGIGYVPGLAAIGRDLRSGADATDETMMHEVGHNLSLSHAPCGGPAGPDPYFSTDPLPWPNSDKAQLSEVPLYNQGAGILSSPGVLGSRSPDLMSYCGGKLWFSEYSFNKISGYIRTRANYKAAAANQAAANPAALQNMMMISGELNGGTFIPSPVQFLGSGYTANAEEGDYQLKIVSNDGKTTLHRFTPLQLDHAGSMHVSVVLPAIAGIVSIDVLKQGQLLPKAGMLNTAAAPAKATTALKLSADAAPVTAQALTTDLTASSLRVRWNHLQQPWLSVIHIATNGKRTALTLSATGGDQRLSLQQLPAGGSIQISLSDGLNSSVSVLKR</sequence>
<keyword evidence="4" id="KW-1185">Reference proteome</keyword>
<dbReference type="SUPFAM" id="SSF49373">
    <property type="entry name" value="Invasin/intimin cell-adhesion fragments"/>
    <property type="match status" value="1"/>
</dbReference>
<dbReference type="InterPro" id="IPR003961">
    <property type="entry name" value="FN3_dom"/>
</dbReference>
<dbReference type="Proteomes" id="UP000654304">
    <property type="component" value="Unassembled WGS sequence"/>
</dbReference>
<dbReference type="PANTHER" id="PTHR46957:SF3">
    <property type="entry name" value="CYTOKINE RECEPTOR"/>
    <property type="match status" value="1"/>
</dbReference>
<evidence type="ECO:0000256" key="1">
    <source>
        <dbReference type="SAM" id="SignalP"/>
    </source>
</evidence>
<dbReference type="PROSITE" id="PS50853">
    <property type="entry name" value="FN3"/>
    <property type="match status" value="3"/>
</dbReference>
<dbReference type="InterPro" id="IPR050713">
    <property type="entry name" value="RTP_Phos/Ushers"/>
</dbReference>
<evidence type="ECO:0000313" key="4">
    <source>
        <dbReference type="Proteomes" id="UP000654304"/>
    </source>
</evidence>
<evidence type="ECO:0000259" key="2">
    <source>
        <dbReference type="PROSITE" id="PS50853"/>
    </source>
</evidence>
<dbReference type="RefSeq" id="WP_186903693.1">
    <property type="nucleotide sequence ID" value="NZ_JACOGD010000004.1"/>
</dbReference>
<feature type="chain" id="PRO_5046855107" evidence="1">
    <location>
        <begin position="23"/>
        <end position="1045"/>
    </location>
</feature>
<accession>A0ABR7A527</accession>
<feature type="domain" description="Fibronectin type-III" evidence="2">
    <location>
        <begin position="139"/>
        <end position="223"/>
    </location>
</feature>
<reference evidence="3 4" key="1">
    <citation type="submission" date="2020-08" db="EMBL/GenBank/DDBJ databases">
        <title>Novel species isolated from subtropical streams in China.</title>
        <authorList>
            <person name="Lu H."/>
        </authorList>
    </citation>
    <scope>NUCLEOTIDE SEQUENCE [LARGE SCALE GENOMIC DNA]</scope>
    <source>
        <strain evidence="3 4">CY22W</strain>
    </source>
</reference>
<gene>
    <name evidence="3" type="ORF">H8K43_10040</name>
</gene>
<dbReference type="SUPFAM" id="SSF49265">
    <property type="entry name" value="Fibronectin type III"/>
    <property type="match status" value="3"/>
</dbReference>
<dbReference type="Pfam" id="PF02368">
    <property type="entry name" value="Big_2"/>
    <property type="match status" value="1"/>
</dbReference>
<dbReference type="SMART" id="SM00060">
    <property type="entry name" value="FN3"/>
    <property type="match status" value="3"/>
</dbReference>
<keyword evidence="1" id="KW-0732">Signal</keyword>
<dbReference type="InterPro" id="IPR003343">
    <property type="entry name" value="Big_2"/>
</dbReference>